<evidence type="ECO:0000256" key="11">
    <source>
        <dbReference type="ARBA" id="ARBA00032707"/>
    </source>
</evidence>
<keyword evidence="14" id="KW-0961">Cell wall biogenesis/degradation</keyword>
<comment type="catalytic activity">
    <reaction evidence="13 14">
        <text>di-trans,octa-cis-undecaprenyl diphosphate + H2O = di-trans,octa-cis-undecaprenyl phosphate + phosphate + H(+)</text>
        <dbReference type="Rhea" id="RHEA:28094"/>
        <dbReference type="ChEBI" id="CHEBI:15377"/>
        <dbReference type="ChEBI" id="CHEBI:15378"/>
        <dbReference type="ChEBI" id="CHEBI:43474"/>
        <dbReference type="ChEBI" id="CHEBI:58405"/>
        <dbReference type="ChEBI" id="CHEBI:60392"/>
        <dbReference type="EC" id="3.6.1.27"/>
    </reaction>
</comment>
<keyword evidence="9 14" id="KW-0472">Membrane</keyword>
<organism evidence="15 16">
    <name type="scientific">Candidatus Collierbacteria bacterium RIFOXYB1_FULL_49_13</name>
    <dbReference type="NCBI Taxonomy" id="1817728"/>
    <lineage>
        <taxon>Bacteria</taxon>
        <taxon>Candidatus Collieribacteriota</taxon>
    </lineage>
</organism>
<dbReference type="GO" id="GO:0046677">
    <property type="term" value="P:response to antibiotic"/>
    <property type="evidence" value="ECO:0007669"/>
    <property type="project" value="UniProtKB-UniRule"/>
</dbReference>
<dbReference type="GO" id="GO:0008360">
    <property type="term" value="P:regulation of cell shape"/>
    <property type="evidence" value="ECO:0007669"/>
    <property type="project" value="UniProtKB-KW"/>
</dbReference>
<feature type="transmembrane region" description="Helical" evidence="14">
    <location>
        <begin position="70"/>
        <end position="89"/>
    </location>
</feature>
<dbReference type="AlphaFoldDB" id="A0A1F5FHQ3"/>
<evidence type="ECO:0000313" key="16">
    <source>
        <dbReference type="Proteomes" id="UP000176682"/>
    </source>
</evidence>
<dbReference type="InterPro" id="IPR003824">
    <property type="entry name" value="UppP"/>
</dbReference>
<evidence type="ECO:0000256" key="6">
    <source>
        <dbReference type="ARBA" id="ARBA00022692"/>
    </source>
</evidence>
<accession>A0A1F5FHQ3</accession>
<evidence type="ECO:0000256" key="12">
    <source>
        <dbReference type="ARBA" id="ARBA00032932"/>
    </source>
</evidence>
<keyword evidence="6 14" id="KW-0812">Transmembrane</keyword>
<evidence type="ECO:0000256" key="1">
    <source>
        <dbReference type="ARBA" id="ARBA00004651"/>
    </source>
</evidence>
<gene>
    <name evidence="14" type="primary">uppP</name>
    <name evidence="15" type="ORF">A2368_00830</name>
</gene>
<name>A0A1F5FHQ3_9BACT</name>
<keyword evidence="14" id="KW-0133">Cell shape</keyword>
<keyword evidence="14" id="KW-0573">Peptidoglycan synthesis</keyword>
<dbReference type="HAMAP" id="MF_01006">
    <property type="entry name" value="Undec_diphosphatase"/>
    <property type="match status" value="1"/>
</dbReference>
<feature type="transmembrane region" description="Helical" evidence="14">
    <location>
        <begin position="200"/>
        <end position="219"/>
    </location>
</feature>
<sequence length="251" mass="27042">MSTAAAIILGLVQGITEFLPISSDGHLTLFQQFLRLDAPPLAFDVLLHAATLLAILYYFRKQLFSFYLSFWKESIVATIPTALIGLFLLKVTPQVFNSPVIAGFGFLVTSLLLLVAHLRPPGAPKSSGQVSHAAALAIGVFQGFAVLPGLSRSGSTIAAARLFGFSHYRAFELSFLLGIPAIIAAFVVSLPDIASFDQSLLTPSIIGFVVSFASGLLALRLLDTLMMRKTLLPFILYTFLLGCLTLGIFYI</sequence>
<reference evidence="15 16" key="1">
    <citation type="journal article" date="2016" name="Nat. Commun.">
        <title>Thousands of microbial genomes shed light on interconnected biogeochemical processes in an aquifer system.</title>
        <authorList>
            <person name="Anantharaman K."/>
            <person name="Brown C.T."/>
            <person name="Hug L.A."/>
            <person name="Sharon I."/>
            <person name="Castelle C.J."/>
            <person name="Probst A.J."/>
            <person name="Thomas B.C."/>
            <person name="Singh A."/>
            <person name="Wilkins M.J."/>
            <person name="Karaoz U."/>
            <person name="Brodie E.L."/>
            <person name="Williams K.H."/>
            <person name="Hubbard S.S."/>
            <person name="Banfield J.F."/>
        </authorList>
    </citation>
    <scope>NUCLEOTIDE SEQUENCE [LARGE SCALE GENOMIC DNA]</scope>
</reference>
<evidence type="ECO:0000256" key="4">
    <source>
        <dbReference type="ARBA" id="ARBA00021581"/>
    </source>
</evidence>
<keyword evidence="7 14" id="KW-0378">Hydrolase</keyword>
<protein>
    <recommendedName>
        <fullName evidence="4 14">Undecaprenyl-diphosphatase</fullName>
        <ecNumber evidence="3 14">3.6.1.27</ecNumber>
    </recommendedName>
    <alternativeName>
        <fullName evidence="12 14">Bacitracin resistance protein</fullName>
    </alternativeName>
    <alternativeName>
        <fullName evidence="11 14">Undecaprenyl pyrophosphate phosphatase</fullName>
    </alternativeName>
</protein>
<keyword evidence="8 14" id="KW-1133">Transmembrane helix</keyword>
<evidence type="ECO:0000256" key="9">
    <source>
        <dbReference type="ARBA" id="ARBA00023136"/>
    </source>
</evidence>
<feature type="transmembrane region" description="Helical" evidence="14">
    <location>
        <begin position="95"/>
        <end position="118"/>
    </location>
</feature>
<evidence type="ECO:0000256" key="5">
    <source>
        <dbReference type="ARBA" id="ARBA00022475"/>
    </source>
</evidence>
<proteinExistence type="inferred from homology"/>
<comment type="function">
    <text evidence="14">Catalyzes the dephosphorylation of undecaprenyl diphosphate (UPP). Confers resistance to bacitracin.</text>
</comment>
<evidence type="ECO:0000256" key="8">
    <source>
        <dbReference type="ARBA" id="ARBA00022989"/>
    </source>
</evidence>
<dbReference type="PANTHER" id="PTHR30622">
    <property type="entry name" value="UNDECAPRENYL-DIPHOSPHATASE"/>
    <property type="match status" value="1"/>
</dbReference>
<keyword evidence="10 14" id="KW-0046">Antibiotic resistance</keyword>
<dbReference type="GO" id="GO:0050380">
    <property type="term" value="F:undecaprenyl-diphosphatase activity"/>
    <property type="evidence" value="ECO:0007669"/>
    <property type="project" value="UniProtKB-UniRule"/>
</dbReference>
<dbReference type="Proteomes" id="UP000176682">
    <property type="component" value="Unassembled WGS sequence"/>
</dbReference>
<evidence type="ECO:0000256" key="2">
    <source>
        <dbReference type="ARBA" id="ARBA00010621"/>
    </source>
</evidence>
<dbReference type="EC" id="3.6.1.27" evidence="3 14"/>
<comment type="similarity">
    <text evidence="2 14">Belongs to the UppP family.</text>
</comment>
<dbReference type="GO" id="GO:0071555">
    <property type="term" value="P:cell wall organization"/>
    <property type="evidence" value="ECO:0007669"/>
    <property type="project" value="UniProtKB-KW"/>
</dbReference>
<dbReference type="GO" id="GO:0009252">
    <property type="term" value="P:peptidoglycan biosynthetic process"/>
    <property type="evidence" value="ECO:0007669"/>
    <property type="project" value="UniProtKB-KW"/>
</dbReference>
<comment type="caution">
    <text evidence="15">The sequence shown here is derived from an EMBL/GenBank/DDBJ whole genome shotgun (WGS) entry which is preliminary data.</text>
</comment>
<comment type="miscellaneous">
    <text evidence="14">Bacitracin is thought to be involved in the inhibition of peptidoglycan synthesis by sequestering undecaprenyl diphosphate, thereby reducing the pool of lipid carrier available.</text>
</comment>
<feature type="transmembrane region" description="Helical" evidence="14">
    <location>
        <begin position="231"/>
        <end position="250"/>
    </location>
</feature>
<dbReference type="EMBL" id="MFAM01000026">
    <property type="protein sequence ID" value="OGD79097.1"/>
    <property type="molecule type" value="Genomic_DNA"/>
</dbReference>
<feature type="transmembrane region" description="Helical" evidence="14">
    <location>
        <begin position="130"/>
        <end position="150"/>
    </location>
</feature>
<comment type="subcellular location">
    <subcellularLocation>
        <location evidence="1 14">Cell membrane</location>
        <topology evidence="1 14">Multi-pass membrane protein</topology>
    </subcellularLocation>
</comment>
<evidence type="ECO:0000256" key="13">
    <source>
        <dbReference type="ARBA" id="ARBA00047594"/>
    </source>
</evidence>
<evidence type="ECO:0000256" key="7">
    <source>
        <dbReference type="ARBA" id="ARBA00022801"/>
    </source>
</evidence>
<feature type="transmembrane region" description="Helical" evidence="14">
    <location>
        <begin position="170"/>
        <end position="188"/>
    </location>
</feature>
<evidence type="ECO:0000313" key="15">
    <source>
        <dbReference type="EMBL" id="OGD79097.1"/>
    </source>
</evidence>
<keyword evidence="5 14" id="KW-1003">Cell membrane</keyword>
<evidence type="ECO:0000256" key="3">
    <source>
        <dbReference type="ARBA" id="ARBA00012374"/>
    </source>
</evidence>
<evidence type="ECO:0000256" key="10">
    <source>
        <dbReference type="ARBA" id="ARBA00023251"/>
    </source>
</evidence>
<dbReference type="PANTHER" id="PTHR30622:SF2">
    <property type="entry name" value="UNDECAPRENYL-DIPHOSPHATASE"/>
    <property type="match status" value="1"/>
</dbReference>
<dbReference type="GO" id="GO:0005886">
    <property type="term" value="C:plasma membrane"/>
    <property type="evidence" value="ECO:0007669"/>
    <property type="project" value="UniProtKB-SubCell"/>
</dbReference>
<dbReference type="Pfam" id="PF02673">
    <property type="entry name" value="BacA"/>
    <property type="match status" value="1"/>
</dbReference>
<evidence type="ECO:0000256" key="14">
    <source>
        <dbReference type="HAMAP-Rule" id="MF_01006"/>
    </source>
</evidence>